<protein>
    <recommendedName>
        <fullName evidence="3">Thioester reductase (TE) domain-containing protein</fullName>
    </recommendedName>
</protein>
<dbReference type="NCBIfam" id="TIGR01746">
    <property type="entry name" value="Thioester-redct"/>
    <property type="match status" value="1"/>
</dbReference>
<name>A0A813L0N8_POLGL</name>
<keyword evidence="2" id="KW-0597">Phosphoprotein</keyword>
<dbReference type="EMBL" id="CAJNNW010033735">
    <property type="protein sequence ID" value="CAE8720110.1"/>
    <property type="molecule type" value="Genomic_DNA"/>
</dbReference>
<comment type="caution">
    <text evidence="4">The sequence shown here is derived from an EMBL/GenBank/DDBJ whole genome shotgun (WGS) entry which is preliminary data.</text>
</comment>
<dbReference type="InterPro" id="IPR036291">
    <property type="entry name" value="NAD(P)-bd_dom_sf"/>
</dbReference>
<keyword evidence="1" id="KW-0596">Phosphopantetheine</keyword>
<accession>A0A813L0N8</accession>
<dbReference type="SUPFAM" id="SSF51735">
    <property type="entry name" value="NAD(P)-binding Rossmann-fold domains"/>
    <property type="match status" value="1"/>
</dbReference>
<dbReference type="Gene3D" id="3.40.50.720">
    <property type="entry name" value="NAD(P)-binding Rossmann-like Domain"/>
    <property type="match status" value="2"/>
</dbReference>
<proteinExistence type="predicted"/>
<evidence type="ECO:0000313" key="4">
    <source>
        <dbReference type="EMBL" id="CAE8720110.1"/>
    </source>
</evidence>
<dbReference type="PANTHER" id="PTHR44845">
    <property type="entry name" value="CARRIER DOMAIN-CONTAINING PROTEIN"/>
    <property type="match status" value="1"/>
</dbReference>
<feature type="domain" description="Thioester reductase (TE)" evidence="3">
    <location>
        <begin position="73"/>
        <end position="319"/>
    </location>
</feature>
<sequence>MRLPARSLAIGLPAQKFTWSRDRDNLVRATGRPLPRELRPPIVLPAYVRRAIGRMKVIHDDADRADPVLAPLVTGACGYLGRHIVAALLEAGCSKVFCVVRAADAAAAQKRVLEALKKAGIPDLDAVASRVEAIPGDLAQRNLGLSFADFQRLAGRATHVFNSAAKVNLTEPFELMRRDNVDSTAHLLEFCCAVRPKPFHHISTMGVLTPDMLDRNGSVPESAPLGDIRLLPLYGTGDQASGYPHSKWLAEMMVFEAARQGLPAYVHRPGLIGGHSETGAVAEDVFFHFLSDVLKIRQLPAMEGNKFNLTPVDWVAKAIAHIGCQGWTGSAGHAHFPSGSTFHPAVPRNSVTVDALTSVLRRLGYQDLRSMDFVEWRDLILADPIRFKSWSFCAALTAEGDGIDSMAGCEVGARAIREVVGDEAFEKFDPLICLEKMVRWCASQGLLPPPDGVGRDVLKIRQLPAMEGNKFNLTPVDWVAKAIAHIRCKGWTGSAGHAHFPRGSTFHPAVPRNSVTVDALTSVLRRLGYQDLRSMDFVEWRDLILADPIRFKSWSFCAALTAEGDGIDSMAGCEVGARATREVVGDEAFEKFDPLICLEKMVGWCASQGLLPPPDGVGRGATVWTVAKAIAHIRCKGWTGSAGHAHFPSGSTFHPAVPRNSVTVDALTSVLRRLGYQDLRSMDFVEWRDLILADPIRFKSWSFCAALTAEGDGIDSMAGCEVGARATREVVGDEAFEKFDPLICLEKMVGWCASQGLLPPPDGVGRGNSSLARVPISRRIGGNVSQHPGVRRLRPLSPLPVRTCMYGIVKAVKAARGGAADCENAMTVFWIMLAVNLLQQCSSGFSRVRCCLDSPWTAVAVFQKLQKGARVLDVGIGTATALVRNKELMMEKHLSVVGLDYETAYVRKAEAVLRAAELWRPVPEGTEGYRKGEHYCPAPGES</sequence>
<dbReference type="InterPro" id="IPR010080">
    <property type="entry name" value="Thioester_reductase-like_dom"/>
</dbReference>
<evidence type="ECO:0000256" key="2">
    <source>
        <dbReference type="ARBA" id="ARBA00022553"/>
    </source>
</evidence>
<organism evidence="4 5">
    <name type="scientific">Polarella glacialis</name>
    <name type="common">Dinoflagellate</name>
    <dbReference type="NCBI Taxonomy" id="89957"/>
    <lineage>
        <taxon>Eukaryota</taxon>
        <taxon>Sar</taxon>
        <taxon>Alveolata</taxon>
        <taxon>Dinophyceae</taxon>
        <taxon>Suessiales</taxon>
        <taxon>Suessiaceae</taxon>
        <taxon>Polarella</taxon>
    </lineage>
</organism>
<dbReference type="Proteomes" id="UP000626109">
    <property type="component" value="Unassembled WGS sequence"/>
</dbReference>
<dbReference type="AlphaFoldDB" id="A0A813L0N8"/>
<dbReference type="InterPro" id="IPR013120">
    <property type="entry name" value="FAR_NAD-bd"/>
</dbReference>
<dbReference type="PANTHER" id="PTHR44845:SF6">
    <property type="entry name" value="BETA-ALANINE-ACTIVATING ENZYME"/>
    <property type="match status" value="1"/>
</dbReference>
<evidence type="ECO:0000259" key="3">
    <source>
        <dbReference type="Pfam" id="PF07993"/>
    </source>
</evidence>
<evidence type="ECO:0000313" key="5">
    <source>
        <dbReference type="Proteomes" id="UP000626109"/>
    </source>
</evidence>
<dbReference type="Pfam" id="PF07993">
    <property type="entry name" value="NAD_binding_4"/>
    <property type="match status" value="1"/>
</dbReference>
<gene>
    <name evidence="4" type="ORF">PGLA2088_LOCUS41101</name>
</gene>
<reference evidence="4" key="1">
    <citation type="submission" date="2021-02" db="EMBL/GenBank/DDBJ databases">
        <authorList>
            <person name="Dougan E. K."/>
            <person name="Rhodes N."/>
            <person name="Thang M."/>
            <person name="Chan C."/>
        </authorList>
    </citation>
    <scope>NUCLEOTIDE SEQUENCE</scope>
</reference>
<evidence type="ECO:0000256" key="1">
    <source>
        <dbReference type="ARBA" id="ARBA00022450"/>
    </source>
</evidence>